<keyword evidence="1" id="KW-0472">Membrane</keyword>
<keyword evidence="1" id="KW-0812">Transmembrane</keyword>
<protein>
    <submittedName>
        <fullName evidence="2">Uncharacterized protein</fullName>
    </submittedName>
</protein>
<proteinExistence type="predicted"/>
<accession>A0A6M3JJL5</accession>
<feature type="transmembrane region" description="Helical" evidence="1">
    <location>
        <begin position="12"/>
        <end position="31"/>
    </location>
</feature>
<organism evidence="2">
    <name type="scientific">viral metagenome</name>
    <dbReference type="NCBI Taxonomy" id="1070528"/>
    <lineage>
        <taxon>unclassified sequences</taxon>
        <taxon>metagenomes</taxon>
        <taxon>organismal metagenomes</taxon>
    </lineage>
</organism>
<evidence type="ECO:0000256" key="1">
    <source>
        <dbReference type="SAM" id="Phobius"/>
    </source>
</evidence>
<evidence type="ECO:0000313" key="2">
    <source>
        <dbReference type="EMBL" id="QJA69305.1"/>
    </source>
</evidence>
<keyword evidence="1" id="KW-1133">Transmembrane helix</keyword>
<reference evidence="2" key="1">
    <citation type="submission" date="2020-03" db="EMBL/GenBank/DDBJ databases">
        <title>The deep terrestrial virosphere.</title>
        <authorList>
            <person name="Holmfeldt K."/>
            <person name="Nilsson E."/>
            <person name="Simone D."/>
            <person name="Lopez-Fernandez M."/>
            <person name="Wu X."/>
            <person name="de Brujin I."/>
            <person name="Lundin D."/>
            <person name="Andersson A."/>
            <person name="Bertilsson S."/>
            <person name="Dopson M."/>
        </authorList>
    </citation>
    <scope>NUCLEOTIDE SEQUENCE</scope>
    <source>
        <strain evidence="2">MM415A04811</strain>
    </source>
</reference>
<gene>
    <name evidence="2" type="ORF">MM415A04811_0007</name>
</gene>
<dbReference type="EMBL" id="MT141694">
    <property type="protein sequence ID" value="QJA69305.1"/>
    <property type="molecule type" value="Genomic_DNA"/>
</dbReference>
<name>A0A6M3JJL5_9ZZZZ</name>
<dbReference type="AlphaFoldDB" id="A0A6M3JJL5"/>
<sequence>MKHRKSNDNSVLWFVIALWLSAFLLGPYLWIEFVKFCVWAGQYTWP</sequence>